<reference evidence="2" key="1">
    <citation type="journal article" date="2019" name="Int. J. Syst. Evol. Microbiol.">
        <title>The Global Catalogue of Microorganisms (GCM) 10K type strain sequencing project: providing services to taxonomists for standard genome sequencing and annotation.</title>
        <authorList>
            <consortium name="The Broad Institute Genomics Platform"/>
            <consortium name="The Broad Institute Genome Sequencing Center for Infectious Disease"/>
            <person name="Wu L."/>
            <person name="Ma J."/>
        </authorList>
    </citation>
    <scope>NUCLEOTIDE SEQUENCE [LARGE SCALE GENOMIC DNA]</scope>
    <source>
        <strain evidence="2">JCM 17326</strain>
    </source>
</reference>
<proteinExistence type="predicted"/>
<evidence type="ECO:0000313" key="2">
    <source>
        <dbReference type="Proteomes" id="UP001500630"/>
    </source>
</evidence>
<dbReference type="Proteomes" id="UP001500630">
    <property type="component" value="Unassembled WGS sequence"/>
</dbReference>
<gene>
    <name evidence="1" type="ORF">GCM10022419_002690</name>
</gene>
<keyword evidence="2" id="KW-1185">Reference proteome</keyword>
<accession>A0ABP6V502</accession>
<protein>
    <submittedName>
        <fullName evidence="1">Uncharacterized protein</fullName>
    </submittedName>
</protein>
<evidence type="ECO:0000313" key="1">
    <source>
        <dbReference type="EMBL" id="GAA3527382.1"/>
    </source>
</evidence>
<organism evidence="1 2">
    <name type="scientific">Nonomuraea rosea</name>
    <dbReference type="NCBI Taxonomy" id="638574"/>
    <lineage>
        <taxon>Bacteria</taxon>
        <taxon>Bacillati</taxon>
        <taxon>Actinomycetota</taxon>
        <taxon>Actinomycetes</taxon>
        <taxon>Streptosporangiales</taxon>
        <taxon>Streptosporangiaceae</taxon>
        <taxon>Nonomuraea</taxon>
    </lineage>
</organism>
<name>A0ABP6V502_9ACTN</name>
<dbReference type="EMBL" id="BAABDQ010000001">
    <property type="protein sequence ID" value="GAA3527382.1"/>
    <property type="molecule type" value="Genomic_DNA"/>
</dbReference>
<sequence>MDHRPVAVAGHERAGQRAAMAELPSCRAKSSASVGPGTGRTPALAARLRDRPAGLPGVRLLDRGPAPVALVTFAVEGWQARAGVAELTRR</sequence>
<comment type="caution">
    <text evidence="1">The sequence shown here is derived from an EMBL/GenBank/DDBJ whole genome shotgun (WGS) entry which is preliminary data.</text>
</comment>
<dbReference type="RefSeq" id="WP_345557746.1">
    <property type="nucleotide sequence ID" value="NZ_BAABDQ010000001.1"/>
</dbReference>